<organism evidence="3 4">
    <name type="scientific">Aetokthonos hydrillicola Thurmond2011</name>
    <dbReference type="NCBI Taxonomy" id="2712845"/>
    <lineage>
        <taxon>Bacteria</taxon>
        <taxon>Bacillati</taxon>
        <taxon>Cyanobacteriota</taxon>
        <taxon>Cyanophyceae</taxon>
        <taxon>Nostocales</taxon>
        <taxon>Hapalosiphonaceae</taxon>
        <taxon>Aetokthonos</taxon>
    </lineage>
</organism>
<reference evidence="4" key="1">
    <citation type="journal article" date="2021" name="Science">
        <title>Hunting the eagle killer: A cyanobacterial neurotoxin causes vacuolar myelinopathy.</title>
        <authorList>
            <person name="Breinlinger S."/>
            <person name="Phillips T.J."/>
            <person name="Haram B.N."/>
            <person name="Mares J."/>
            <person name="Martinez Yerena J.A."/>
            <person name="Hrouzek P."/>
            <person name="Sobotka R."/>
            <person name="Henderson W.M."/>
            <person name="Schmieder P."/>
            <person name="Williams S.M."/>
            <person name="Lauderdale J.D."/>
            <person name="Wilde H.D."/>
            <person name="Gerrin W."/>
            <person name="Kust A."/>
            <person name="Washington J.W."/>
            <person name="Wagner C."/>
            <person name="Geier B."/>
            <person name="Liebeke M."/>
            <person name="Enke H."/>
            <person name="Niedermeyer T.H.J."/>
            <person name="Wilde S.B."/>
        </authorList>
    </citation>
    <scope>NUCLEOTIDE SEQUENCE [LARGE SCALE GENOMIC DNA]</scope>
    <source>
        <strain evidence="4">Thurmond2011</strain>
    </source>
</reference>
<protein>
    <submittedName>
        <fullName evidence="3">Carbohydrate-binding protein</fullName>
    </submittedName>
</protein>
<keyword evidence="4" id="KW-1185">Reference proteome</keyword>
<dbReference type="Proteomes" id="UP000667802">
    <property type="component" value="Unassembled WGS sequence"/>
</dbReference>
<comment type="caution">
    <text evidence="3">The sequence shown here is derived from an EMBL/GenBank/DDBJ whole genome shotgun (WGS) entry which is preliminary data.</text>
</comment>
<dbReference type="GO" id="GO:0030246">
    <property type="term" value="F:carbohydrate binding"/>
    <property type="evidence" value="ECO:0007669"/>
    <property type="project" value="InterPro"/>
</dbReference>
<dbReference type="SUPFAM" id="SSF51055">
    <property type="entry name" value="Carbohydrate binding domain"/>
    <property type="match status" value="1"/>
</dbReference>
<dbReference type="RefSeq" id="WP_208346052.1">
    <property type="nucleotide sequence ID" value="NZ_CAWQFN010000839.1"/>
</dbReference>
<feature type="coiled-coil region" evidence="1">
    <location>
        <begin position="89"/>
        <end position="123"/>
    </location>
</feature>
<dbReference type="GO" id="GO:0005576">
    <property type="term" value="C:extracellular region"/>
    <property type="evidence" value="ECO:0007669"/>
    <property type="project" value="InterPro"/>
</dbReference>
<feature type="transmembrane region" description="Helical" evidence="2">
    <location>
        <begin position="131"/>
        <end position="158"/>
    </location>
</feature>
<dbReference type="EMBL" id="JAALHA020000027">
    <property type="protein sequence ID" value="MDR9899790.1"/>
    <property type="molecule type" value="Genomic_DNA"/>
</dbReference>
<accession>A0AAP5IHN3</accession>
<dbReference type="Gene3D" id="2.10.10.20">
    <property type="entry name" value="Carbohydrate-binding module superfamily 5/12"/>
    <property type="match status" value="1"/>
</dbReference>
<gene>
    <name evidence="3" type="ORF">G7B40_035315</name>
</gene>
<evidence type="ECO:0000313" key="4">
    <source>
        <dbReference type="Proteomes" id="UP000667802"/>
    </source>
</evidence>
<keyword evidence="2" id="KW-0472">Membrane</keyword>
<dbReference type="InterPro" id="IPR036573">
    <property type="entry name" value="CBM_sf_5/12"/>
</dbReference>
<proteinExistence type="predicted"/>
<evidence type="ECO:0000256" key="2">
    <source>
        <dbReference type="SAM" id="Phobius"/>
    </source>
</evidence>
<evidence type="ECO:0000256" key="1">
    <source>
        <dbReference type="SAM" id="Coils"/>
    </source>
</evidence>
<keyword evidence="2" id="KW-1133">Transmembrane helix</keyword>
<dbReference type="GO" id="GO:0005975">
    <property type="term" value="P:carbohydrate metabolic process"/>
    <property type="evidence" value="ECO:0007669"/>
    <property type="project" value="InterPro"/>
</dbReference>
<dbReference type="GO" id="GO:0004553">
    <property type="term" value="F:hydrolase activity, hydrolyzing O-glycosyl compounds"/>
    <property type="evidence" value="ECO:0007669"/>
    <property type="project" value="InterPro"/>
</dbReference>
<keyword evidence="2" id="KW-0812">Transmembrane</keyword>
<keyword evidence="1" id="KW-0175">Coiled coil</keyword>
<name>A0AAP5IHN3_9CYAN</name>
<evidence type="ECO:0000313" key="3">
    <source>
        <dbReference type="EMBL" id="MDR9899790.1"/>
    </source>
</evidence>
<dbReference type="AlphaFoldDB" id="A0AAP5IHN3"/>
<sequence length="162" mass="18734">MISTSADSMTLKNRTELKSLFKNNTHLSANHFVYLINSLLNKREDKFHGVWKSKQAYQPGDVVYYDGALWEMKMTHEICAKTDEEPGKGDQWKSSLKELEHRVDKLQQDLATLRKEFTDCKQKMELCWKQLLRLIALLLLGVAIAFVWLFASLIYHLLTGAA</sequence>